<dbReference type="AlphaFoldDB" id="B3QW80"/>
<dbReference type="Proteomes" id="UP000001208">
    <property type="component" value="Chromosome"/>
</dbReference>
<dbReference type="InterPro" id="IPR027417">
    <property type="entry name" value="P-loop_NTPase"/>
</dbReference>
<dbReference type="OrthoDB" id="9815896at2"/>
<evidence type="ECO:0000259" key="1">
    <source>
        <dbReference type="Pfam" id="PF00350"/>
    </source>
</evidence>
<dbReference type="eggNOG" id="COG0699">
    <property type="taxonomic scope" value="Bacteria"/>
</dbReference>
<keyword evidence="3" id="KW-1185">Reference proteome</keyword>
<dbReference type="RefSeq" id="WP_012499277.1">
    <property type="nucleotide sequence ID" value="NC_011026.1"/>
</dbReference>
<dbReference type="SUPFAM" id="SSF52540">
    <property type="entry name" value="P-loop containing nucleoside triphosphate hydrolases"/>
    <property type="match status" value="1"/>
</dbReference>
<sequence>MSARLIDFCKWTSEKTAAMMSEVSFPGRKISDSLQASFKMLNGRLRHPEVRILILGPLKSGKSTLMNVLCQHASVSQVNPLPAYPCTVEVRDIERNNQLIPAEKECCTFYRNGIPLEPMALEAGLQHLNELLEDYIERPGKPETRYDKVVQKINLLPSPEMPPENRYTVLIDSPGLFFSNHTYSADANKEFEEADVVIFVVRQEQLFFESVNEYLKKFSAEAMHRRGFILVNIAVPTDKELESYDHNEYKKKLDTYFRRHIASPDLNQELINDDRISIRFANLFMAAAAILDKNPVYEKAYQDSETRQSLDSIRKYLRTKLVDEKIKDLSKKFEQTLREARAYLDTLLQEEEILVSEMRQKLLYLKKEIQGKEDLKCGIGDEKSVAHAAIERNTRRLEILAGDINPETLPLHDPDPLIKQLQIGFNSLPLSSAHAMNDEELRDLVTKSYMKWQGGAHGNRTFRNLVKIIWQEDVSGDNFSLVQYYHQLFFATYKDCVAKLRKSFSDELLRLAAGDSESEDIINNAINHELAKGEPKLLLFTPRGFWLWRKTPESIWGDGTRIVDEENEDILHLEADRFIGQILQDWEILDLFSSENLQRVAKDILRKNFLSHLRVLIQKQSDAQNELVGKLVKREEKVQAEIDALSETHRKQEDEWNYHRSIFSGIEDRKKHLTDMLESFQKDVYNFVRL</sequence>
<evidence type="ECO:0000313" key="3">
    <source>
        <dbReference type="Proteomes" id="UP000001208"/>
    </source>
</evidence>
<protein>
    <recommendedName>
        <fullName evidence="1">Dynamin N-terminal domain-containing protein</fullName>
    </recommendedName>
</protein>
<accession>B3QW80</accession>
<organism evidence="2 3">
    <name type="scientific">Chloroherpeton thalassium (strain ATCC 35110 / GB-78)</name>
    <dbReference type="NCBI Taxonomy" id="517418"/>
    <lineage>
        <taxon>Bacteria</taxon>
        <taxon>Pseudomonadati</taxon>
        <taxon>Chlorobiota</taxon>
        <taxon>Chlorobiia</taxon>
        <taxon>Chlorobiales</taxon>
        <taxon>Chloroherpetonaceae</taxon>
        <taxon>Chloroherpeton</taxon>
    </lineage>
</organism>
<evidence type="ECO:0000313" key="2">
    <source>
        <dbReference type="EMBL" id="ACF13193.1"/>
    </source>
</evidence>
<proteinExistence type="predicted"/>
<name>B3QW80_CHLT3</name>
<dbReference type="InterPro" id="IPR045063">
    <property type="entry name" value="Dynamin_N"/>
</dbReference>
<dbReference type="KEGG" id="cts:Ctha_0724"/>
<reference evidence="2 3" key="1">
    <citation type="submission" date="2008-06" db="EMBL/GenBank/DDBJ databases">
        <title>Complete sequence of Chloroherpeton thalassium ATCC 35110.</title>
        <authorList>
            <consortium name="US DOE Joint Genome Institute"/>
            <person name="Lucas S."/>
            <person name="Copeland A."/>
            <person name="Lapidus A."/>
            <person name="Glavina del Rio T."/>
            <person name="Dalin E."/>
            <person name="Tice H."/>
            <person name="Bruce D."/>
            <person name="Goodwin L."/>
            <person name="Pitluck S."/>
            <person name="Schmutz J."/>
            <person name="Larimer F."/>
            <person name="Land M."/>
            <person name="Hauser L."/>
            <person name="Kyrpides N."/>
            <person name="Mikhailova N."/>
            <person name="Liu Z."/>
            <person name="Li T."/>
            <person name="Zhao F."/>
            <person name="Overmann J."/>
            <person name="Bryant D.A."/>
            <person name="Richardson P."/>
        </authorList>
    </citation>
    <scope>NUCLEOTIDE SEQUENCE [LARGE SCALE GENOMIC DNA]</scope>
    <source>
        <strain evidence="3">ATCC 35110 / GB-78</strain>
    </source>
</reference>
<feature type="domain" description="Dynamin N-terminal" evidence="1">
    <location>
        <begin position="52"/>
        <end position="225"/>
    </location>
</feature>
<dbReference type="Pfam" id="PF00350">
    <property type="entry name" value="Dynamin_N"/>
    <property type="match status" value="1"/>
</dbReference>
<dbReference type="HOGENOM" id="CLU_398858_0_0_10"/>
<dbReference type="EMBL" id="CP001100">
    <property type="protein sequence ID" value="ACF13193.1"/>
    <property type="molecule type" value="Genomic_DNA"/>
</dbReference>
<dbReference type="STRING" id="517418.Ctha_0724"/>
<dbReference type="Gene3D" id="3.40.50.300">
    <property type="entry name" value="P-loop containing nucleotide triphosphate hydrolases"/>
    <property type="match status" value="1"/>
</dbReference>
<gene>
    <name evidence="2" type="ordered locus">Ctha_0724</name>
</gene>